<feature type="compositionally biased region" description="Basic and acidic residues" evidence="4">
    <location>
        <begin position="30"/>
        <end position="39"/>
    </location>
</feature>
<sequence>MELHRKRHYHDSSSPSISDSHKKPLISSTKEPHQYHDDHRPMAKRAAFTSYLEIPNLPSKIKLLCEVVANTPSLAVEKALEEVGIRVTQEDVEEVLKLSYGFPSSAVKFFRWSGHHLNDNHSPYSWNLVVDLLGKNLFFDAMWDAIKSMKKEGLLSLATFASVFSTYVSAGRVQEAIMTFEIMETYGCPKDIIALNSLLSAICREGKTVDAYDYLRIAKGIVRPDPDTYAILLEGWENERNVLSARHTFAEMVIEVGWDPSNVPAYDSFLCTLIRESNGIPEALKFFDSMRDRKCYPGMKFFKVALDECVKCHDTRAAELLWDVLVGRIGLKPNTQMYNSMIAMYCYRTDIDSAKRMLDDMVYRGTFPDSATYNLLFRFLMKSRKLQDASSVFTEMIKNECIADRPNCEMAVRVYIDNGDPNMAIKVWKYLVKNFDKDLEETANVLVVGLRDLNRVPEAVKYAEDIIDRGIKLSSSSMSKLRQSLVKAKKDFVYEELLYEESLIMLVILQKQSSKSTVSLRRKSRVRSTSIDCECPDKPFNL</sequence>
<dbReference type="InterPro" id="IPR002885">
    <property type="entry name" value="PPR_rpt"/>
</dbReference>
<keyword evidence="6" id="KW-1185">Reference proteome</keyword>
<dbReference type="EMBL" id="JAAIUW010000009">
    <property type="protein sequence ID" value="KAF7816452.1"/>
    <property type="molecule type" value="Genomic_DNA"/>
</dbReference>
<feature type="repeat" description="PPR" evidence="3">
    <location>
        <begin position="156"/>
        <end position="190"/>
    </location>
</feature>
<protein>
    <submittedName>
        <fullName evidence="5">Pentatricopeptide repeat-containing protein</fullName>
    </submittedName>
</protein>
<accession>A0A834T962</accession>
<dbReference type="Gene3D" id="1.25.40.10">
    <property type="entry name" value="Tetratricopeptide repeat domain"/>
    <property type="match status" value="2"/>
</dbReference>
<feature type="repeat" description="PPR" evidence="3">
    <location>
        <begin position="334"/>
        <end position="368"/>
    </location>
</feature>
<evidence type="ECO:0000313" key="5">
    <source>
        <dbReference type="EMBL" id="KAF7816452.1"/>
    </source>
</evidence>
<proteinExistence type="inferred from homology"/>
<keyword evidence="2" id="KW-0677">Repeat</keyword>
<name>A0A834T962_9FABA</name>
<evidence type="ECO:0000256" key="4">
    <source>
        <dbReference type="SAM" id="MobiDB-lite"/>
    </source>
</evidence>
<dbReference type="OrthoDB" id="1911504at2759"/>
<dbReference type="GO" id="GO:0005739">
    <property type="term" value="C:mitochondrion"/>
    <property type="evidence" value="ECO:0007669"/>
    <property type="project" value="TreeGrafter"/>
</dbReference>
<dbReference type="GO" id="GO:0003729">
    <property type="term" value="F:mRNA binding"/>
    <property type="evidence" value="ECO:0007669"/>
    <property type="project" value="TreeGrafter"/>
</dbReference>
<dbReference type="GO" id="GO:0140053">
    <property type="term" value="P:mitochondrial gene expression"/>
    <property type="evidence" value="ECO:0007669"/>
    <property type="project" value="TreeGrafter"/>
</dbReference>
<evidence type="ECO:0000256" key="1">
    <source>
        <dbReference type="ARBA" id="ARBA00007626"/>
    </source>
</evidence>
<dbReference type="PROSITE" id="PS51375">
    <property type="entry name" value="PPR"/>
    <property type="match status" value="4"/>
</dbReference>
<dbReference type="NCBIfam" id="TIGR00756">
    <property type="entry name" value="PPR"/>
    <property type="match status" value="3"/>
</dbReference>
<feature type="repeat" description="PPR" evidence="3">
    <location>
        <begin position="369"/>
        <end position="403"/>
    </location>
</feature>
<dbReference type="PANTHER" id="PTHR47938:SF35">
    <property type="entry name" value="PENTATRICOPEPTIDE REPEAT-CONTAINING PROTEIN 4, MITOCHONDRIAL-RELATED"/>
    <property type="match status" value="1"/>
</dbReference>
<dbReference type="Pfam" id="PF01535">
    <property type="entry name" value="PPR"/>
    <property type="match status" value="2"/>
</dbReference>
<dbReference type="AlphaFoldDB" id="A0A834T962"/>
<comment type="similarity">
    <text evidence="1">Belongs to the PPR family. P subfamily.</text>
</comment>
<organism evidence="5 6">
    <name type="scientific">Senna tora</name>
    <dbReference type="NCBI Taxonomy" id="362788"/>
    <lineage>
        <taxon>Eukaryota</taxon>
        <taxon>Viridiplantae</taxon>
        <taxon>Streptophyta</taxon>
        <taxon>Embryophyta</taxon>
        <taxon>Tracheophyta</taxon>
        <taxon>Spermatophyta</taxon>
        <taxon>Magnoliopsida</taxon>
        <taxon>eudicotyledons</taxon>
        <taxon>Gunneridae</taxon>
        <taxon>Pentapetalae</taxon>
        <taxon>rosids</taxon>
        <taxon>fabids</taxon>
        <taxon>Fabales</taxon>
        <taxon>Fabaceae</taxon>
        <taxon>Caesalpinioideae</taxon>
        <taxon>Cassia clade</taxon>
        <taxon>Senna</taxon>
    </lineage>
</organism>
<comment type="caution">
    <text evidence="5">The sequence shown here is derived from an EMBL/GenBank/DDBJ whole genome shotgun (WGS) entry which is preliminary data.</text>
</comment>
<dbReference type="InterPro" id="IPR011990">
    <property type="entry name" value="TPR-like_helical_dom_sf"/>
</dbReference>
<evidence type="ECO:0000313" key="6">
    <source>
        <dbReference type="Proteomes" id="UP000634136"/>
    </source>
</evidence>
<feature type="repeat" description="PPR" evidence="3">
    <location>
        <begin position="262"/>
        <end position="297"/>
    </location>
</feature>
<evidence type="ECO:0000256" key="3">
    <source>
        <dbReference type="PROSITE-ProRule" id="PRU00708"/>
    </source>
</evidence>
<dbReference type="PANTHER" id="PTHR47938">
    <property type="entry name" value="RESPIRATORY COMPLEX I CHAPERONE (CIA84), PUTATIVE (AFU_ORTHOLOGUE AFUA_2G06020)-RELATED"/>
    <property type="match status" value="1"/>
</dbReference>
<dbReference type="Proteomes" id="UP000634136">
    <property type="component" value="Unassembled WGS sequence"/>
</dbReference>
<dbReference type="Pfam" id="PF13041">
    <property type="entry name" value="PPR_2"/>
    <property type="match status" value="1"/>
</dbReference>
<feature type="region of interest" description="Disordered" evidence="4">
    <location>
        <begin position="1"/>
        <end position="39"/>
    </location>
</feature>
<reference evidence="5" key="1">
    <citation type="submission" date="2020-09" db="EMBL/GenBank/DDBJ databases">
        <title>Genome-Enabled Discovery of Anthraquinone Biosynthesis in Senna tora.</title>
        <authorList>
            <person name="Kang S.-H."/>
            <person name="Pandey R.P."/>
            <person name="Lee C.-M."/>
            <person name="Sim J.-S."/>
            <person name="Jeong J.-T."/>
            <person name="Choi B.-S."/>
            <person name="Jung M."/>
            <person name="Ginzburg D."/>
            <person name="Zhao K."/>
            <person name="Won S.Y."/>
            <person name="Oh T.-J."/>
            <person name="Yu Y."/>
            <person name="Kim N.-H."/>
            <person name="Lee O.R."/>
            <person name="Lee T.-H."/>
            <person name="Bashyal P."/>
            <person name="Kim T.-S."/>
            <person name="Lee W.-H."/>
            <person name="Kawkins C."/>
            <person name="Kim C.-K."/>
            <person name="Kim J.S."/>
            <person name="Ahn B.O."/>
            <person name="Rhee S.Y."/>
            <person name="Sohng J.K."/>
        </authorList>
    </citation>
    <scope>NUCLEOTIDE SEQUENCE</scope>
    <source>
        <tissue evidence="5">Leaf</tissue>
    </source>
</reference>
<evidence type="ECO:0000256" key="2">
    <source>
        <dbReference type="ARBA" id="ARBA00022737"/>
    </source>
</evidence>
<gene>
    <name evidence="5" type="ORF">G2W53_030421</name>
</gene>